<keyword evidence="3" id="KW-1185">Reference proteome</keyword>
<evidence type="ECO:0000256" key="1">
    <source>
        <dbReference type="SAM" id="MobiDB-lite"/>
    </source>
</evidence>
<reference evidence="2" key="2">
    <citation type="submission" date="2018-05" db="EMBL/GenBank/DDBJ databases">
        <title>OgluRS3 (Oryza glumaepatula Reference Sequence Version 3).</title>
        <authorList>
            <person name="Zhang J."/>
            <person name="Kudrna D."/>
            <person name="Lee S."/>
            <person name="Talag J."/>
            <person name="Welchert J."/>
            <person name="Wing R.A."/>
        </authorList>
    </citation>
    <scope>NUCLEOTIDE SEQUENCE [LARGE SCALE GENOMIC DNA]</scope>
</reference>
<protein>
    <submittedName>
        <fullName evidence="2">Uncharacterized protein</fullName>
    </submittedName>
</protein>
<reference evidence="2" key="1">
    <citation type="submission" date="2015-04" db="UniProtKB">
        <authorList>
            <consortium name="EnsemblPlants"/>
        </authorList>
    </citation>
    <scope>IDENTIFICATION</scope>
</reference>
<dbReference type="EnsemblPlants" id="OGLUM06G02030.2">
    <property type="protein sequence ID" value="OGLUM06G02030.2"/>
    <property type="gene ID" value="OGLUM06G02030"/>
</dbReference>
<evidence type="ECO:0000313" key="2">
    <source>
        <dbReference type="EnsemblPlants" id="OGLUM06G02030.2"/>
    </source>
</evidence>
<feature type="compositionally biased region" description="Basic and acidic residues" evidence="1">
    <location>
        <begin position="58"/>
        <end position="70"/>
    </location>
</feature>
<proteinExistence type="predicted"/>
<feature type="region of interest" description="Disordered" evidence="1">
    <location>
        <begin position="48"/>
        <end position="70"/>
    </location>
</feature>
<sequence>MQFLTISSYAGVPTTLMARFRVAATFFTSLGSTTLHCQKNHITSNHLDESTGLEAAGDGEHVGSGHDEMSKRRVELHHGPHLARILLLHALEQLLELLLSSTLKHTRIKIIHIICH</sequence>
<dbReference type="Gramene" id="OGLUM06G02030.2">
    <property type="protein sequence ID" value="OGLUM06G02030.2"/>
    <property type="gene ID" value="OGLUM06G02030"/>
</dbReference>
<dbReference type="HOGENOM" id="CLU_2100726_0_0_1"/>
<accession>A0A0E0A4K3</accession>
<name>A0A0E0A4K3_9ORYZ</name>
<evidence type="ECO:0000313" key="3">
    <source>
        <dbReference type="Proteomes" id="UP000026961"/>
    </source>
</evidence>
<dbReference type="Proteomes" id="UP000026961">
    <property type="component" value="Chromosome 6"/>
</dbReference>
<dbReference type="AlphaFoldDB" id="A0A0E0A4K3"/>
<organism evidence="2">
    <name type="scientific">Oryza glumipatula</name>
    <dbReference type="NCBI Taxonomy" id="40148"/>
    <lineage>
        <taxon>Eukaryota</taxon>
        <taxon>Viridiplantae</taxon>
        <taxon>Streptophyta</taxon>
        <taxon>Embryophyta</taxon>
        <taxon>Tracheophyta</taxon>
        <taxon>Spermatophyta</taxon>
        <taxon>Magnoliopsida</taxon>
        <taxon>Liliopsida</taxon>
        <taxon>Poales</taxon>
        <taxon>Poaceae</taxon>
        <taxon>BOP clade</taxon>
        <taxon>Oryzoideae</taxon>
        <taxon>Oryzeae</taxon>
        <taxon>Oryzinae</taxon>
        <taxon>Oryza</taxon>
    </lineage>
</organism>